<dbReference type="InterPro" id="IPR036061">
    <property type="entry name" value="CheW-like_dom_sf"/>
</dbReference>
<dbReference type="GO" id="GO:0007165">
    <property type="term" value="P:signal transduction"/>
    <property type="evidence" value="ECO:0007669"/>
    <property type="project" value="InterPro"/>
</dbReference>
<comment type="caution">
    <text evidence="1">The sequence shown here is derived from an EMBL/GenBank/DDBJ whole genome shotgun (WGS) entry which is preliminary data.</text>
</comment>
<proteinExistence type="predicted"/>
<name>A0A1F5VXQ0_9BACT</name>
<dbReference type="AlphaFoldDB" id="A0A1F5VXQ0"/>
<dbReference type="EMBL" id="MFGW01000022">
    <property type="protein sequence ID" value="OGF68103.1"/>
    <property type="molecule type" value="Genomic_DNA"/>
</dbReference>
<evidence type="ECO:0000313" key="2">
    <source>
        <dbReference type="Proteomes" id="UP000178943"/>
    </source>
</evidence>
<sequence length="128" mass="15145">MKALVFHICDYTFAVNLNDVFKIIEKSESQNNNGLIQYKEYSFLDFTSKFKEIIELSYNGGLYILFANDENQAALLVETTEGIFELDSTDIYPLSENLYRDRKLLFKYYYYDARKKFGALMLDFLQFL</sequence>
<accession>A0A1F5VXQ0</accession>
<dbReference type="Proteomes" id="UP000178943">
    <property type="component" value="Unassembled WGS sequence"/>
</dbReference>
<dbReference type="SUPFAM" id="SSF50341">
    <property type="entry name" value="CheW-like"/>
    <property type="match status" value="1"/>
</dbReference>
<reference evidence="1 2" key="1">
    <citation type="journal article" date="2016" name="Nat. Commun.">
        <title>Thousands of microbial genomes shed light on interconnected biogeochemical processes in an aquifer system.</title>
        <authorList>
            <person name="Anantharaman K."/>
            <person name="Brown C.T."/>
            <person name="Hug L.A."/>
            <person name="Sharon I."/>
            <person name="Castelle C.J."/>
            <person name="Probst A.J."/>
            <person name="Thomas B.C."/>
            <person name="Singh A."/>
            <person name="Wilkins M.J."/>
            <person name="Karaoz U."/>
            <person name="Brodie E.L."/>
            <person name="Williams K.H."/>
            <person name="Hubbard S.S."/>
            <person name="Banfield J.F."/>
        </authorList>
    </citation>
    <scope>NUCLEOTIDE SEQUENCE [LARGE SCALE GENOMIC DNA]</scope>
</reference>
<organism evidence="1 2">
    <name type="scientific">Candidatus Fischerbacteria bacterium RBG_13_37_8</name>
    <dbReference type="NCBI Taxonomy" id="1817863"/>
    <lineage>
        <taxon>Bacteria</taxon>
        <taxon>Candidatus Fischeribacteriota</taxon>
    </lineage>
</organism>
<dbReference type="GO" id="GO:0006935">
    <property type="term" value="P:chemotaxis"/>
    <property type="evidence" value="ECO:0007669"/>
    <property type="project" value="InterPro"/>
</dbReference>
<protein>
    <submittedName>
        <fullName evidence="1">Uncharacterized protein</fullName>
    </submittedName>
</protein>
<gene>
    <name evidence="1" type="ORF">A2Y62_05720</name>
</gene>
<evidence type="ECO:0000313" key="1">
    <source>
        <dbReference type="EMBL" id="OGF68103.1"/>
    </source>
</evidence>